<keyword evidence="2" id="KW-1185">Reference proteome</keyword>
<name>A0ACC0K6C4_CHOFU</name>
<organism evidence="1 2">
    <name type="scientific">Choristoneura fumiferana</name>
    <name type="common">Spruce budworm moth</name>
    <name type="synonym">Archips fumiferana</name>
    <dbReference type="NCBI Taxonomy" id="7141"/>
    <lineage>
        <taxon>Eukaryota</taxon>
        <taxon>Metazoa</taxon>
        <taxon>Ecdysozoa</taxon>
        <taxon>Arthropoda</taxon>
        <taxon>Hexapoda</taxon>
        <taxon>Insecta</taxon>
        <taxon>Pterygota</taxon>
        <taxon>Neoptera</taxon>
        <taxon>Endopterygota</taxon>
        <taxon>Lepidoptera</taxon>
        <taxon>Glossata</taxon>
        <taxon>Ditrysia</taxon>
        <taxon>Tortricoidea</taxon>
        <taxon>Tortricidae</taxon>
        <taxon>Tortricinae</taxon>
        <taxon>Choristoneura</taxon>
    </lineage>
</organism>
<evidence type="ECO:0000313" key="1">
    <source>
        <dbReference type="EMBL" id="KAI8432037.1"/>
    </source>
</evidence>
<accession>A0ACC0K6C4</accession>
<gene>
    <name evidence="1" type="ORF">MSG28_004556</name>
</gene>
<proteinExistence type="predicted"/>
<protein>
    <submittedName>
        <fullName evidence="1">Uncharacterized protein</fullName>
    </submittedName>
</protein>
<evidence type="ECO:0000313" key="2">
    <source>
        <dbReference type="Proteomes" id="UP001064048"/>
    </source>
</evidence>
<dbReference type="EMBL" id="CM046107">
    <property type="protein sequence ID" value="KAI8432037.1"/>
    <property type="molecule type" value="Genomic_DNA"/>
</dbReference>
<reference evidence="1 2" key="1">
    <citation type="journal article" date="2022" name="Genome Biol. Evol.">
        <title>The Spruce Budworm Genome: Reconstructing the Evolutionary History of Antifreeze Proteins.</title>
        <authorList>
            <person name="Beliveau C."/>
            <person name="Gagne P."/>
            <person name="Picq S."/>
            <person name="Vernygora O."/>
            <person name="Keeling C.I."/>
            <person name="Pinkney K."/>
            <person name="Doucet D."/>
            <person name="Wen F."/>
            <person name="Johnston J.S."/>
            <person name="Maaroufi H."/>
            <person name="Boyle B."/>
            <person name="Laroche J."/>
            <person name="Dewar K."/>
            <person name="Juretic N."/>
            <person name="Blackburn G."/>
            <person name="Nisole A."/>
            <person name="Brunet B."/>
            <person name="Brandao M."/>
            <person name="Lumley L."/>
            <person name="Duan J."/>
            <person name="Quan G."/>
            <person name="Lucarotti C.J."/>
            <person name="Roe A.D."/>
            <person name="Sperling F.A.H."/>
            <person name="Levesque R.C."/>
            <person name="Cusson M."/>
        </authorList>
    </citation>
    <scope>NUCLEOTIDE SEQUENCE [LARGE SCALE GENOMIC DNA]</scope>
    <source>
        <strain evidence="1">Glfc:IPQL:Cfum</strain>
    </source>
</reference>
<comment type="caution">
    <text evidence="1">The sequence shown here is derived from an EMBL/GenBank/DDBJ whole genome shotgun (WGS) entry which is preliminary data.</text>
</comment>
<sequence>MVVAIRADLAKGPPPAVKLPDLQLNLFTINVQPTGFLDENNDDLLGQGCTHRYRYTSISVNTKKPVEYKPIRSVLVANRGEIAIRVFRACSELGIRSVAIYSEQDKLQMHRQKADESYLVGKGLAPVEAYLSIPEIIRVAKENNVDAIHPGYGLLSERADFAQAIVNAGIRFIGPSPAVVQQMGDKVAARQAAIAAKVPIVPGTDGPVTTKEEALAFCKNHGLPVIFKAAFGGGGRGMRVVRDMAEVESAFERASSEALGAFGNGSMFIERFIERPRHIEVQLLGDKAGNVVHLYERDCSVQRRHQKVVEVAPAPGLDPEVRNVKAGLLAVGAHVVRNRMTECAVHLAKHVGYENAGTVEFLLDSKGNFYFIEVNARLQVEHTITEEVTSIDLVQSQIRVAEGMTLPELGLTQDNIKTQGYAIQCRVTTEDPANNFQPSTGRLEVFRSGEGMGIRLDSAATYAGSIVSPYYDSLLVKVISHANDLPASAAKMTRALREFRIRGVKTNIPFLLNVVGNQKFLSGALDTYFIDEHPQLFMFKASQNRAQKLLSYLGQVLVNGAATPLATSVPPADIEPYIPPVPLDLSPEAIRIYELTGENTAVQPPKGYKQILQEGGPEAFAKAVRQHKGLLLMDTTFRDAHQSLLATRVRTHDLLAVSPYVAHNFSNLYSLENWGGATFDVALRFLHECPWERLEDMRRRIPNIPFQMLLRGANAVGYTNYPDNAVYKFCDMSVKAGMDIFRVFDSLNYLPNLILGMDAAGKAGGVVEAAISYTGDVSDPNKKKYDLKYYLNLADELVKAGTHVLAIKDMAGLLKPNAAKLLISAIRDKHPDIPIHVHTHDTSGAGVAAMLACAEAGADVVDAAADSMSGMTSQPSMGALVACLQGTPLDTGIALQKVSEYSAYWEQARTLYGPFECTATMKSGNADVYLNEIPGGQYTNLQFQAFSLGLGSQFEEVKKAYREANLILGDIIKVTPSSKVVGDLAQFMVQNKLTAKDIEEKAEELSFPKSVVEFLQGAIGQPHGGYPEPLRSKVLKDMQRIEGRPGAEMPPLDFDKLKKELQETYPSVTDYDVMSAAMYPQVAKDFFRIREKYGPVKHLDTKTFLVGPQVGDIIEVKIERGKTLNIRTVAVSEEMTAAGEREVFFELNGQLRSVFIRDENASKEMKIHPKAVKGDKKQVGAPMPGTVLSVKVKEGDKVEKGQAIAVLSAMKMEMIVQAPTAGTVQSVLITNGQKLEGDDLICTIE</sequence>
<dbReference type="Proteomes" id="UP001064048">
    <property type="component" value="Chromosome 7"/>
</dbReference>